<dbReference type="AlphaFoldDB" id="W7UGC6"/>
<protein>
    <submittedName>
        <fullName evidence="1">Uncharacterized protein</fullName>
    </submittedName>
</protein>
<gene>
    <name evidence="1" type="ORF">RF007C_02745</name>
</gene>
<accession>W7UGC6</accession>
<dbReference type="PATRIC" id="fig|1341157.4.peg.1187"/>
<reference evidence="1 2" key="1">
    <citation type="journal article" date="2014" name="PLoS ONE">
        <title>Rumen cellulosomics: divergent fiber-degrading strategies revealed by comparative genome-wide analysis of six ruminococcal strains.</title>
        <authorList>
            <person name="Dassa B."/>
            <person name="Borovok I."/>
            <person name="Ruimy-Israeli V."/>
            <person name="Lamed R."/>
            <person name="Flint H.J."/>
            <person name="Duncan S.H."/>
            <person name="Henrissat B."/>
            <person name="Coutinho P."/>
            <person name="Morrison M."/>
            <person name="Mosoni P."/>
            <person name="Yeoman C.J."/>
            <person name="White B.A."/>
            <person name="Bayer E.A."/>
        </authorList>
    </citation>
    <scope>NUCLEOTIDE SEQUENCE [LARGE SCALE GENOMIC DNA]</scope>
    <source>
        <strain evidence="1 2">007c</strain>
    </source>
</reference>
<comment type="caution">
    <text evidence="1">The sequence shown here is derived from an EMBL/GenBank/DDBJ whole genome shotgun (WGS) entry which is preliminary data.</text>
</comment>
<dbReference type="EMBL" id="ATAX01000017">
    <property type="protein sequence ID" value="EWM54206.1"/>
    <property type="molecule type" value="Genomic_DNA"/>
</dbReference>
<evidence type="ECO:0000313" key="1">
    <source>
        <dbReference type="EMBL" id="EWM54206.1"/>
    </source>
</evidence>
<evidence type="ECO:0000313" key="2">
    <source>
        <dbReference type="Proteomes" id="UP000019365"/>
    </source>
</evidence>
<keyword evidence="2" id="KW-1185">Reference proteome</keyword>
<dbReference type="RefSeq" id="WP_037298079.1">
    <property type="nucleotide sequence ID" value="NZ_ATAX01000017.1"/>
</dbReference>
<organism evidence="1 2">
    <name type="scientific">Ruminococcus flavefaciens 007c</name>
    <dbReference type="NCBI Taxonomy" id="1341157"/>
    <lineage>
        <taxon>Bacteria</taxon>
        <taxon>Bacillati</taxon>
        <taxon>Bacillota</taxon>
        <taxon>Clostridia</taxon>
        <taxon>Eubacteriales</taxon>
        <taxon>Oscillospiraceae</taxon>
        <taxon>Ruminococcus</taxon>
    </lineage>
</organism>
<dbReference type="Proteomes" id="UP000019365">
    <property type="component" value="Unassembled WGS sequence"/>
</dbReference>
<proteinExistence type="predicted"/>
<sequence length="164" mass="18848">MTLTENFIHNAILIDPEAEIVYSSDQINDTYPYRFPTVEFMLTATKTLVEMADRIRLEKGYLPMYPIDGRNGEVDHDGWYDFYIGISKFLGNNQQGCVDNCINFIVRNSDSDDNEDMYAIELTDDERSAVYEILNAQCRKNLNKTCDDLLAESEADMENEVDAI</sequence>
<name>W7UGC6_RUMFL</name>